<evidence type="ECO:0000313" key="2">
    <source>
        <dbReference type="Proteomes" id="UP000070646"/>
    </source>
</evidence>
<protein>
    <recommendedName>
        <fullName evidence="3">TnpV protein</fullName>
    </recommendedName>
</protein>
<proteinExistence type="predicted"/>
<accession>A0A133MZQ9</accession>
<evidence type="ECO:0000313" key="1">
    <source>
        <dbReference type="EMBL" id="KXA09526.1"/>
    </source>
</evidence>
<comment type="caution">
    <text evidence="1">The sequence shown here is derived from an EMBL/GenBank/DDBJ whole genome shotgun (WGS) entry which is preliminary data.</text>
</comment>
<sequence>MKENNNITYKEGKDGLLYPEIIVSEEDTDLGKYGTIALNYLEEKDIIKYDILLMTGELVPTLKKLNQDAENRMEIIMEELLQGSLKIENPEDTMEAWKKRVQARDIAEEIVLKELVYKIA</sequence>
<dbReference type="Pfam" id="PF14198">
    <property type="entry name" value="TnpV"/>
    <property type="match status" value="1"/>
</dbReference>
<gene>
    <name evidence="1" type="ORF">HMPREF3222_02285</name>
</gene>
<dbReference type="AlphaFoldDB" id="A0A133MZQ9"/>
<name>A0A133MZQ9_CLOPF</name>
<dbReference type="Proteomes" id="UP000070646">
    <property type="component" value="Unassembled WGS sequence"/>
</dbReference>
<dbReference type="EMBL" id="LRPU01000123">
    <property type="protein sequence ID" value="KXA09526.1"/>
    <property type="molecule type" value="Genomic_DNA"/>
</dbReference>
<dbReference type="RefSeq" id="WP_242862255.1">
    <property type="nucleotide sequence ID" value="NZ_KQ956260.1"/>
</dbReference>
<organism evidence="1 2">
    <name type="scientific">Clostridium perfringens</name>
    <dbReference type="NCBI Taxonomy" id="1502"/>
    <lineage>
        <taxon>Bacteria</taxon>
        <taxon>Bacillati</taxon>
        <taxon>Bacillota</taxon>
        <taxon>Clostridia</taxon>
        <taxon>Eubacteriales</taxon>
        <taxon>Clostridiaceae</taxon>
        <taxon>Clostridium</taxon>
    </lineage>
</organism>
<reference evidence="1 2" key="1">
    <citation type="submission" date="2016-01" db="EMBL/GenBank/DDBJ databases">
        <authorList>
            <person name="Oliw E.H."/>
        </authorList>
    </citation>
    <scope>NUCLEOTIDE SEQUENCE [LARGE SCALE GENOMIC DNA]</scope>
    <source>
        <strain evidence="1 2">MJR7757A</strain>
    </source>
</reference>
<dbReference type="InterPro" id="IPR026989">
    <property type="entry name" value="TnpV"/>
</dbReference>
<evidence type="ECO:0008006" key="3">
    <source>
        <dbReference type="Google" id="ProtNLM"/>
    </source>
</evidence>